<dbReference type="PANTHER" id="PTHR24220">
    <property type="entry name" value="IMPORT ATP-BINDING PROTEIN"/>
    <property type="match status" value="1"/>
</dbReference>
<evidence type="ECO:0000259" key="6">
    <source>
        <dbReference type="PROSITE" id="PS50893"/>
    </source>
</evidence>
<keyword evidence="4" id="KW-0547">Nucleotide-binding</keyword>
<dbReference type="PROSITE" id="PS50893">
    <property type="entry name" value="ABC_TRANSPORTER_2"/>
    <property type="match status" value="1"/>
</dbReference>
<organism evidence="7 8">
    <name type="scientific">Aquabacterium olei</name>
    <dbReference type="NCBI Taxonomy" id="1296669"/>
    <lineage>
        <taxon>Bacteria</taxon>
        <taxon>Pseudomonadati</taxon>
        <taxon>Pseudomonadota</taxon>
        <taxon>Betaproteobacteria</taxon>
        <taxon>Burkholderiales</taxon>
        <taxon>Aquabacterium</taxon>
    </lineage>
</organism>
<dbReference type="EMBL" id="CP029210">
    <property type="protein sequence ID" value="AWI52067.1"/>
    <property type="molecule type" value="Genomic_DNA"/>
</dbReference>
<dbReference type="CDD" id="cd03255">
    <property type="entry name" value="ABC_MJ0796_LolCDE_FtsE"/>
    <property type="match status" value="1"/>
</dbReference>
<dbReference type="InterPro" id="IPR003593">
    <property type="entry name" value="AAA+_ATPase"/>
</dbReference>
<dbReference type="PANTHER" id="PTHR24220:SF689">
    <property type="entry name" value="LIPOPROTEIN-RELEASING SYSTEM ATP-BINDING PROTEIN LOLD"/>
    <property type="match status" value="1"/>
</dbReference>
<dbReference type="InterPro" id="IPR017911">
    <property type="entry name" value="MacB-like_ATP-bd"/>
</dbReference>
<reference evidence="7 8" key="1">
    <citation type="submission" date="2018-05" db="EMBL/GenBank/DDBJ databases">
        <title>complete genome sequence of Aquabacterium olei NBRC 110486.</title>
        <authorList>
            <person name="Tang B."/>
            <person name="Chang J."/>
            <person name="Zhang L."/>
            <person name="Yang H."/>
        </authorList>
    </citation>
    <scope>NUCLEOTIDE SEQUENCE [LARGE SCALE GENOMIC DNA]</scope>
    <source>
        <strain evidence="7 8">NBRC 110486</strain>
    </source>
</reference>
<evidence type="ECO:0000313" key="8">
    <source>
        <dbReference type="Proteomes" id="UP000244892"/>
    </source>
</evidence>
<dbReference type="GO" id="GO:0005524">
    <property type="term" value="F:ATP binding"/>
    <property type="evidence" value="ECO:0007669"/>
    <property type="project" value="UniProtKB-KW"/>
</dbReference>
<proteinExistence type="inferred from homology"/>
<dbReference type="AlphaFoldDB" id="A0A2U8FMC6"/>
<gene>
    <name evidence="7" type="ORF">DEH84_00345</name>
</gene>
<evidence type="ECO:0000313" key="7">
    <source>
        <dbReference type="EMBL" id="AWI52067.1"/>
    </source>
</evidence>
<sequence length="227" mass="24116">MLHVRQLAKRYGPDPVFSQVDLHVRPGEFVAIVGESGVGKSTLLNALAGLDTVSEGEVTVLDTPITTLGEAEQALFRRRHLGFVFQAFHVLPHLDVAQNVALPLMLLGQRDDGRVAQALADVGLDGLGARLPQQLSGGQLQRVAIARALVHRPALILADEPTGNLDPRTAEQVMSVLVAQTRQHGTACVMVTHSEAAAARADRVLRLTATGLTELTRPAPGTAPHPA</sequence>
<comment type="similarity">
    <text evidence="1">Belongs to the ABC transporter superfamily.</text>
</comment>
<dbReference type="SUPFAM" id="SSF52540">
    <property type="entry name" value="P-loop containing nucleoside triphosphate hydrolases"/>
    <property type="match status" value="1"/>
</dbReference>
<dbReference type="Proteomes" id="UP000244892">
    <property type="component" value="Chromosome"/>
</dbReference>
<dbReference type="GO" id="GO:0016887">
    <property type="term" value="F:ATP hydrolysis activity"/>
    <property type="evidence" value="ECO:0007669"/>
    <property type="project" value="InterPro"/>
</dbReference>
<dbReference type="OrthoDB" id="581709at2"/>
<dbReference type="RefSeq" id="WP_109033785.1">
    <property type="nucleotide sequence ID" value="NZ_CP029210.1"/>
</dbReference>
<feature type="domain" description="ABC transporter" evidence="6">
    <location>
        <begin position="2"/>
        <end position="227"/>
    </location>
</feature>
<evidence type="ECO:0000256" key="5">
    <source>
        <dbReference type="ARBA" id="ARBA00022840"/>
    </source>
</evidence>
<dbReference type="InterPro" id="IPR027417">
    <property type="entry name" value="P-loop_NTPase"/>
</dbReference>
<keyword evidence="5 7" id="KW-0067">ATP-binding</keyword>
<dbReference type="Gene3D" id="3.40.50.300">
    <property type="entry name" value="P-loop containing nucleotide triphosphate hydrolases"/>
    <property type="match status" value="1"/>
</dbReference>
<dbReference type="SMART" id="SM00382">
    <property type="entry name" value="AAA"/>
    <property type="match status" value="1"/>
</dbReference>
<keyword evidence="3" id="KW-1003">Cell membrane</keyword>
<keyword evidence="3" id="KW-0472">Membrane</keyword>
<dbReference type="GO" id="GO:0005886">
    <property type="term" value="C:plasma membrane"/>
    <property type="evidence" value="ECO:0007669"/>
    <property type="project" value="TreeGrafter"/>
</dbReference>
<dbReference type="InterPro" id="IPR015854">
    <property type="entry name" value="ABC_transpr_LolD-like"/>
</dbReference>
<dbReference type="GO" id="GO:0022857">
    <property type="term" value="F:transmembrane transporter activity"/>
    <property type="evidence" value="ECO:0007669"/>
    <property type="project" value="TreeGrafter"/>
</dbReference>
<evidence type="ECO:0000256" key="1">
    <source>
        <dbReference type="ARBA" id="ARBA00005417"/>
    </source>
</evidence>
<evidence type="ECO:0000256" key="3">
    <source>
        <dbReference type="ARBA" id="ARBA00022475"/>
    </source>
</evidence>
<dbReference type="InterPro" id="IPR003439">
    <property type="entry name" value="ABC_transporter-like_ATP-bd"/>
</dbReference>
<dbReference type="Pfam" id="PF00005">
    <property type="entry name" value="ABC_tran"/>
    <property type="match status" value="1"/>
</dbReference>
<protein>
    <submittedName>
        <fullName evidence="7">ABC transporter ATP-binding protein</fullName>
    </submittedName>
</protein>
<evidence type="ECO:0000256" key="2">
    <source>
        <dbReference type="ARBA" id="ARBA00022448"/>
    </source>
</evidence>
<keyword evidence="2" id="KW-0813">Transport</keyword>
<name>A0A2U8FMC6_9BURK</name>
<keyword evidence="8" id="KW-1185">Reference proteome</keyword>
<evidence type="ECO:0000256" key="4">
    <source>
        <dbReference type="ARBA" id="ARBA00022741"/>
    </source>
</evidence>
<dbReference type="PROSITE" id="PS00211">
    <property type="entry name" value="ABC_TRANSPORTER_1"/>
    <property type="match status" value="1"/>
</dbReference>
<dbReference type="KEGG" id="aon:DEH84_00345"/>
<dbReference type="InterPro" id="IPR017871">
    <property type="entry name" value="ABC_transporter-like_CS"/>
</dbReference>
<accession>A0A2U8FMC6</accession>